<dbReference type="AlphaFoldDB" id="A0AA97CXR9"/>
<feature type="transmembrane region" description="Helical" evidence="1">
    <location>
        <begin position="140"/>
        <end position="159"/>
    </location>
</feature>
<feature type="transmembrane region" description="Helical" evidence="1">
    <location>
        <begin position="28"/>
        <end position="50"/>
    </location>
</feature>
<feature type="transmembrane region" description="Helical" evidence="1">
    <location>
        <begin position="116"/>
        <end position="133"/>
    </location>
</feature>
<proteinExistence type="predicted"/>
<feature type="transmembrane region" description="Helical" evidence="1">
    <location>
        <begin position="171"/>
        <end position="193"/>
    </location>
</feature>
<keyword evidence="1" id="KW-0812">Transmembrane</keyword>
<feature type="transmembrane region" description="Helical" evidence="1">
    <location>
        <begin position="62"/>
        <end position="82"/>
    </location>
</feature>
<accession>A0AA97CXR9</accession>
<keyword evidence="1" id="KW-1133">Transmembrane helix</keyword>
<reference evidence="2" key="1">
    <citation type="submission" date="2023-06" db="EMBL/GenBank/DDBJ databases">
        <title>Gordonia sp. nov. and Pseudochrobactrum sp. nov., two species isolated from the burying beetle Nicrophorus vespilloides.</title>
        <authorList>
            <person name="Poehlein A."/>
            <person name="Guzman J."/>
            <person name="Daniel R."/>
            <person name="Vilcinskas A."/>
        </authorList>
    </citation>
    <scope>NUCLEOTIDE SEQUENCE</scope>
    <source>
        <strain evidence="2">MP11Mi</strain>
    </source>
</reference>
<feature type="transmembrane region" description="Helical" evidence="1">
    <location>
        <begin position="89"/>
        <end position="110"/>
    </location>
</feature>
<organism evidence="2">
    <name type="scientific">Gordonia sp. MP11Mi</name>
    <dbReference type="NCBI Taxonomy" id="3022769"/>
    <lineage>
        <taxon>Bacteria</taxon>
        <taxon>Bacillati</taxon>
        <taxon>Actinomycetota</taxon>
        <taxon>Actinomycetes</taxon>
        <taxon>Mycobacteriales</taxon>
        <taxon>Gordoniaceae</taxon>
        <taxon>Gordonia</taxon>
    </lineage>
</organism>
<name>A0AA97CXR9_9ACTN</name>
<evidence type="ECO:0000256" key="1">
    <source>
        <dbReference type="SAM" id="Phobius"/>
    </source>
</evidence>
<protein>
    <submittedName>
        <fullName evidence="2">Uncharacterized protein</fullName>
    </submittedName>
</protein>
<dbReference type="EMBL" id="CP128986">
    <property type="protein sequence ID" value="WOC13059.1"/>
    <property type="molecule type" value="Genomic_DNA"/>
</dbReference>
<keyword evidence="1" id="KW-0472">Membrane</keyword>
<sequence>MTGPVAQMSDIQDSDTWWRGRRREDASAIVGLQTPHVMIGALVVWAGFVVLGLSGGAVEQPALYMASFVSMGAAWAIALRAPGTPMGRVAAAGVIVLETAAVVGVLAAAGPLARGPLMPCAGATAIVGALLCLRGRVDGAWISFVASAAAIAVAATIRADSGESLAMGKYLVMMTPGNLGVLVLMTVFAAVIGPRAEQIFALRRQARRESAASAVRAVRDQQLARLDERARPLLQAIAAGEVLDDEQLVHCRLIEAQLRDRIRAPGLDVPALSDAAWAARSRGAHVLLLDDYAEPAVGAEPAIGAESAVADADRSRLVEKVRTAGITALDQAALGADVTVRLLPAGRTVAATISVAVDGAVSLQEFT</sequence>
<gene>
    <name evidence="2" type="ORF">MP11Mi_21560</name>
</gene>
<evidence type="ECO:0000313" key="2">
    <source>
        <dbReference type="EMBL" id="WOC13059.1"/>
    </source>
</evidence>